<dbReference type="EMBL" id="LANX01000001">
    <property type="protein sequence ID" value="KJV69196.1"/>
    <property type="molecule type" value="Genomic_DNA"/>
</dbReference>
<dbReference type="AlphaFoldDB" id="A0A0F3NN61"/>
<evidence type="ECO:0000313" key="1">
    <source>
        <dbReference type="EMBL" id="KJV69196.1"/>
    </source>
</evidence>
<proteinExistence type="predicted"/>
<accession>A0A0F3NN61</accession>
<protein>
    <submittedName>
        <fullName evidence="1">Uncharacterized protein</fullName>
    </submittedName>
</protein>
<reference evidence="1 2" key="1">
    <citation type="submission" date="2015-02" db="EMBL/GenBank/DDBJ databases">
        <title>Genome Sequencing of Rickettsiales.</title>
        <authorList>
            <person name="Daugherty S.C."/>
            <person name="Su Q."/>
            <person name="Abolude K."/>
            <person name="Beier-Sexton M."/>
            <person name="Carlyon J.A."/>
            <person name="Carter R."/>
            <person name="Day N.P."/>
            <person name="Dumler S.J."/>
            <person name="Dyachenko V."/>
            <person name="Godinez A."/>
            <person name="Kurtti T.J."/>
            <person name="Lichay M."/>
            <person name="Mullins K.E."/>
            <person name="Ott S."/>
            <person name="Pappas-Brown V."/>
            <person name="Paris D.H."/>
            <person name="Patel P."/>
            <person name="Richards A.L."/>
            <person name="Sadzewicz L."/>
            <person name="Sears K."/>
            <person name="Seidman D."/>
            <person name="Sengamalay N."/>
            <person name="Stenos J."/>
            <person name="Tallon L.J."/>
            <person name="Vincent G."/>
            <person name="Fraser C.M."/>
            <person name="Munderloh U."/>
            <person name="Dunning-Hotopp J.C."/>
        </authorList>
    </citation>
    <scope>NUCLEOTIDE SEQUENCE [LARGE SCALE GENOMIC DNA]</scope>
    <source>
        <strain evidence="1 2">RAC413</strain>
    </source>
</reference>
<gene>
    <name evidence="1" type="ORF">NLO413_0573</name>
</gene>
<name>A0A0F3NN61_9RICK</name>
<dbReference type="Proteomes" id="UP000033562">
    <property type="component" value="Unassembled WGS sequence"/>
</dbReference>
<evidence type="ECO:0000313" key="2">
    <source>
        <dbReference type="Proteomes" id="UP000033562"/>
    </source>
</evidence>
<dbReference type="RefSeq" id="WP_045808959.1">
    <property type="nucleotide sequence ID" value="NZ_LANX01000001.1"/>
</dbReference>
<organism evidence="1 2">
    <name type="scientific">Candidatus Neoehrlichia procyonis str. RAC413</name>
    <dbReference type="NCBI Taxonomy" id="1359163"/>
    <lineage>
        <taxon>Bacteria</taxon>
        <taxon>Pseudomonadati</taxon>
        <taxon>Pseudomonadota</taxon>
        <taxon>Alphaproteobacteria</taxon>
        <taxon>Rickettsiales</taxon>
        <taxon>Anaplasmataceae</taxon>
        <taxon>Candidatus Neoehrlichia</taxon>
    </lineage>
</organism>
<keyword evidence="2" id="KW-1185">Reference proteome</keyword>
<comment type="caution">
    <text evidence="1">The sequence shown here is derived from an EMBL/GenBank/DDBJ whole genome shotgun (WGS) entry which is preliminary data.</text>
</comment>
<sequence>MLSTSPARFDYNKCESPDADMYIREPEHYDFKLSNVESQSNTMPYIAGFLTSMQDEYQSYSSSYNDNQYQEYNEDMLTHAKTSYHPFTHEKLDNDHNLPAPNTHHDKIEKQPPTMLNNCITVVRQKVDIEFIRNCISTTK</sequence>